<reference evidence="2 3" key="1">
    <citation type="journal article" date="2015" name="Mol. Plant Microbe Interact.">
        <title>Genome, transcriptome, and functional analyses of Penicillium expansum provide new insights into secondary metabolism and pathogenicity.</title>
        <authorList>
            <person name="Ballester A.R."/>
            <person name="Marcet-Houben M."/>
            <person name="Levin E."/>
            <person name="Sela N."/>
            <person name="Selma-Lazaro C."/>
            <person name="Carmona L."/>
            <person name="Wisniewski M."/>
            <person name="Droby S."/>
            <person name="Gonzalez-Candelas L."/>
            <person name="Gabaldon T."/>
        </authorList>
    </citation>
    <scope>NUCLEOTIDE SEQUENCE [LARGE SCALE GENOMIC DNA]</scope>
    <source>
        <strain evidence="2 3">PHI-1</strain>
    </source>
</reference>
<evidence type="ECO:0000313" key="2">
    <source>
        <dbReference type="EMBL" id="KGO70991.1"/>
    </source>
</evidence>
<dbReference type="OrthoDB" id="5317787at2759"/>
<protein>
    <submittedName>
        <fullName evidence="2">Uncharacterized protein</fullName>
    </submittedName>
</protein>
<dbReference type="Proteomes" id="UP000030104">
    <property type="component" value="Unassembled WGS sequence"/>
</dbReference>
<comment type="caution">
    <text evidence="2">The sequence shown here is derived from an EMBL/GenBank/DDBJ whole genome shotgun (WGS) entry which is preliminary data.</text>
</comment>
<feature type="compositionally biased region" description="Low complexity" evidence="1">
    <location>
        <begin position="11"/>
        <end position="26"/>
    </location>
</feature>
<dbReference type="PhylomeDB" id="A0A0A2KVS5"/>
<dbReference type="HOGENOM" id="CLU_033074_1_1_1"/>
<keyword evidence="3" id="KW-1185">Reference proteome</keyword>
<dbReference type="EMBL" id="JQGA01000985">
    <property type="protein sequence ID" value="KGO70991.1"/>
    <property type="molecule type" value="Genomic_DNA"/>
</dbReference>
<sequence length="392" mass="44217">MGSYKYSQDGSYSSTDSSCSKSTTATIHSDRIAPKPHQNDCATNPANQKHTRSKAEVEVEYECREPHARSSTSTYASTTYSTAELDPEPEPTEPASPHQGRYCVNQRQEFYPLDAIPTTPSSFAPLFPSSRRLLIRHDDATIDGNMNLRVDTPVHLRDGSQRDVILFHLRMHDLFSRKFSFRRYCRDSGREVCSSARREVVPAHERRPVLRTSWSNVFSGFRPGSTGGHCSPNGELKRQNSRAVDGYGHGHGHGHAAGEEVDKGTAGEDELEKEKEGQNALPILGETILLEFSNYAHVELRRKGPGSTKKYEFEYWSTKYQWRREVRKEGDLHEVSYFLVDTRTSRTIAHLVPDTLAPLEVVEEESKGGWVPPSSLWISDPEVYKTMPDVAE</sequence>
<dbReference type="OMA" id="EPLAHIC"/>
<feature type="compositionally biased region" description="Basic and acidic residues" evidence="1">
    <location>
        <begin position="53"/>
        <end position="68"/>
    </location>
</feature>
<evidence type="ECO:0000313" key="3">
    <source>
        <dbReference type="Proteomes" id="UP000030104"/>
    </source>
</evidence>
<organism evidence="2 3">
    <name type="scientific">Penicillium italicum</name>
    <name type="common">Blue mold</name>
    <dbReference type="NCBI Taxonomy" id="40296"/>
    <lineage>
        <taxon>Eukaryota</taxon>
        <taxon>Fungi</taxon>
        <taxon>Dikarya</taxon>
        <taxon>Ascomycota</taxon>
        <taxon>Pezizomycotina</taxon>
        <taxon>Eurotiomycetes</taxon>
        <taxon>Eurotiomycetidae</taxon>
        <taxon>Eurotiales</taxon>
        <taxon>Aspergillaceae</taxon>
        <taxon>Penicillium</taxon>
    </lineage>
</organism>
<accession>A0A0A2KVS5</accession>
<dbReference type="AlphaFoldDB" id="A0A0A2KVS5"/>
<name>A0A0A2KVS5_PENIT</name>
<proteinExistence type="predicted"/>
<dbReference type="STRING" id="40296.A0A0A2KVS5"/>
<feature type="compositionally biased region" description="Basic and acidic residues" evidence="1">
    <location>
        <begin position="256"/>
        <end position="277"/>
    </location>
</feature>
<evidence type="ECO:0000256" key="1">
    <source>
        <dbReference type="SAM" id="MobiDB-lite"/>
    </source>
</evidence>
<feature type="region of interest" description="Disordered" evidence="1">
    <location>
        <begin position="1"/>
        <end position="100"/>
    </location>
</feature>
<feature type="compositionally biased region" description="Polar residues" evidence="1">
    <location>
        <begin position="1"/>
        <end position="10"/>
    </location>
</feature>
<feature type="compositionally biased region" description="Low complexity" evidence="1">
    <location>
        <begin position="70"/>
        <end position="83"/>
    </location>
</feature>
<gene>
    <name evidence="2" type="ORF">PITC_065650</name>
</gene>
<feature type="region of interest" description="Disordered" evidence="1">
    <location>
        <begin position="225"/>
        <end position="278"/>
    </location>
</feature>